<dbReference type="Proteomes" id="UP000822688">
    <property type="component" value="Chromosome 8"/>
</dbReference>
<proteinExistence type="predicted"/>
<sequence length="50" mass="5690">MGGQLGLFILICELAFWQSCSSIGVLVRVSSVFLRFGSLWERREMVVLRV</sequence>
<keyword evidence="1" id="KW-0732">Signal</keyword>
<keyword evidence="3" id="KW-1185">Reference proteome</keyword>
<evidence type="ECO:0000256" key="1">
    <source>
        <dbReference type="SAM" id="SignalP"/>
    </source>
</evidence>
<protein>
    <submittedName>
        <fullName evidence="2">Uncharacterized protein</fullName>
    </submittedName>
</protein>
<evidence type="ECO:0000313" key="2">
    <source>
        <dbReference type="EMBL" id="KAG0565207.1"/>
    </source>
</evidence>
<gene>
    <name evidence="2" type="ORF">KC19_8G173300</name>
</gene>
<organism evidence="2 3">
    <name type="scientific">Ceratodon purpureus</name>
    <name type="common">Fire moss</name>
    <name type="synonym">Dicranum purpureum</name>
    <dbReference type="NCBI Taxonomy" id="3225"/>
    <lineage>
        <taxon>Eukaryota</taxon>
        <taxon>Viridiplantae</taxon>
        <taxon>Streptophyta</taxon>
        <taxon>Embryophyta</taxon>
        <taxon>Bryophyta</taxon>
        <taxon>Bryophytina</taxon>
        <taxon>Bryopsida</taxon>
        <taxon>Dicranidae</taxon>
        <taxon>Pseudoditrichales</taxon>
        <taxon>Ditrichaceae</taxon>
        <taxon>Ceratodon</taxon>
    </lineage>
</organism>
<dbReference type="AlphaFoldDB" id="A0A8T0H346"/>
<name>A0A8T0H346_CERPU</name>
<feature type="chain" id="PRO_5035762218" evidence="1">
    <location>
        <begin position="23"/>
        <end position="50"/>
    </location>
</feature>
<accession>A0A8T0H346</accession>
<reference evidence="2" key="1">
    <citation type="submission" date="2020-06" db="EMBL/GenBank/DDBJ databases">
        <title>WGS assembly of Ceratodon purpureus strain R40.</title>
        <authorList>
            <person name="Carey S.B."/>
            <person name="Jenkins J."/>
            <person name="Shu S."/>
            <person name="Lovell J.T."/>
            <person name="Sreedasyam A."/>
            <person name="Maumus F."/>
            <person name="Tiley G.P."/>
            <person name="Fernandez-Pozo N."/>
            <person name="Barry K."/>
            <person name="Chen C."/>
            <person name="Wang M."/>
            <person name="Lipzen A."/>
            <person name="Daum C."/>
            <person name="Saski C.A."/>
            <person name="Payton A.C."/>
            <person name="Mcbreen J.C."/>
            <person name="Conrad R.E."/>
            <person name="Kollar L.M."/>
            <person name="Olsson S."/>
            <person name="Huttunen S."/>
            <person name="Landis J.B."/>
            <person name="Wickett N.J."/>
            <person name="Johnson M.G."/>
            <person name="Rensing S.A."/>
            <person name="Grimwood J."/>
            <person name="Schmutz J."/>
            <person name="Mcdaniel S.F."/>
        </authorList>
    </citation>
    <scope>NUCLEOTIDE SEQUENCE</scope>
    <source>
        <strain evidence="2">R40</strain>
    </source>
</reference>
<comment type="caution">
    <text evidence="2">The sequence shown here is derived from an EMBL/GenBank/DDBJ whole genome shotgun (WGS) entry which is preliminary data.</text>
</comment>
<evidence type="ECO:0000313" key="3">
    <source>
        <dbReference type="Proteomes" id="UP000822688"/>
    </source>
</evidence>
<feature type="signal peptide" evidence="1">
    <location>
        <begin position="1"/>
        <end position="22"/>
    </location>
</feature>
<dbReference type="EMBL" id="CM026429">
    <property type="protein sequence ID" value="KAG0565207.1"/>
    <property type="molecule type" value="Genomic_DNA"/>
</dbReference>